<dbReference type="RefSeq" id="WP_115321484.1">
    <property type="nucleotide sequence ID" value="NZ_AP022561.1"/>
</dbReference>
<dbReference type="KEGG" id="maic:MAIC_39780"/>
<sequence>MSNVVVTGGYGFIGSHLVTALLERGDTVTIFDFAKNTRDSSIDFDGHPNFRFVQGDVTDLAALEAALTGDVDTVFHLAAVVGVKNYMNDPLQVLDVNVIGTRNVLELSQRHGIRVVFASTSEVFGKNPKPPFAEDDDRVLGSTKTARWSYSTSKGMAEHLVFAMHAAYGLPVTVVRYFNVYGPRQNPIFVVSQTIHRILNGLQPLLYDSGDQTRCFTYVDDAVAGTLLAADSDAAIGEAFNVGSMVETTMREAVDLAIKIASVDSVSSAEAVDTAARFGGRYEDIPRRIPDSTKAQRELGWRLKVDVEEGIRRTIEWARANPWYLELSAGDGKG</sequence>
<dbReference type="Gene3D" id="3.40.50.720">
    <property type="entry name" value="NAD(P)-binding Rossmann-like Domain"/>
    <property type="match status" value="1"/>
</dbReference>
<dbReference type="AlphaFoldDB" id="A0AAD1HPX6"/>
<dbReference type="InterPro" id="IPR016040">
    <property type="entry name" value="NAD(P)-bd_dom"/>
</dbReference>
<dbReference type="Proteomes" id="UP000467327">
    <property type="component" value="Chromosome"/>
</dbReference>
<dbReference type="SUPFAM" id="SSF51735">
    <property type="entry name" value="NAD(P)-binding Rossmann-fold domains"/>
    <property type="match status" value="1"/>
</dbReference>
<dbReference type="Pfam" id="PF16363">
    <property type="entry name" value="GDP_Man_Dehyd"/>
    <property type="match status" value="1"/>
</dbReference>
<dbReference type="PANTHER" id="PTHR43245">
    <property type="entry name" value="BIFUNCTIONAL POLYMYXIN RESISTANCE PROTEIN ARNA"/>
    <property type="match status" value="1"/>
</dbReference>
<proteinExistence type="predicted"/>
<feature type="domain" description="NAD(P)-binding" evidence="1">
    <location>
        <begin position="6"/>
        <end position="314"/>
    </location>
</feature>
<dbReference type="EMBL" id="AP022561">
    <property type="protein sequence ID" value="BBX09175.1"/>
    <property type="molecule type" value="Genomic_DNA"/>
</dbReference>
<gene>
    <name evidence="2" type="primary">galE_2</name>
    <name evidence="2" type="ORF">MAIC_39780</name>
</gene>
<dbReference type="InterPro" id="IPR050177">
    <property type="entry name" value="Lipid_A_modif_metabolic_enz"/>
</dbReference>
<organism evidence="2 3">
    <name type="scientific">Mycolicibacterium aichiense</name>
    <dbReference type="NCBI Taxonomy" id="1799"/>
    <lineage>
        <taxon>Bacteria</taxon>
        <taxon>Bacillati</taxon>
        <taxon>Actinomycetota</taxon>
        <taxon>Actinomycetes</taxon>
        <taxon>Mycobacteriales</taxon>
        <taxon>Mycobacteriaceae</taxon>
        <taxon>Mycolicibacterium</taxon>
    </lineage>
</organism>
<evidence type="ECO:0000313" key="2">
    <source>
        <dbReference type="EMBL" id="BBX09175.1"/>
    </source>
</evidence>
<evidence type="ECO:0000259" key="1">
    <source>
        <dbReference type="Pfam" id="PF16363"/>
    </source>
</evidence>
<accession>A0AAD1HPX6</accession>
<dbReference type="InterPro" id="IPR036291">
    <property type="entry name" value="NAD(P)-bd_dom_sf"/>
</dbReference>
<evidence type="ECO:0000313" key="3">
    <source>
        <dbReference type="Proteomes" id="UP000467327"/>
    </source>
</evidence>
<keyword evidence="3" id="KW-1185">Reference proteome</keyword>
<reference evidence="2 3" key="1">
    <citation type="journal article" date="2019" name="Emerg. Microbes Infect.">
        <title>Comprehensive subspecies identification of 175 nontuberculous mycobacteria species based on 7547 genomic profiles.</title>
        <authorList>
            <person name="Matsumoto Y."/>
            <person name="Kinjo T."/>
            <person name="Motooka D."/>
            <person name="Nabeya D."/>
            <person name="Jung N."/>
            <person name="Uechi K."/>
            <person name="Horii T."/>
            <person name="Iida T."/>
            <person name="Fujita J."/>
            <person name="Nakamura S."/>
        </authorList>
    </citation>
    <scope>NUCLEOTIDE SEQUENCE [LARGE SCALE GENOMIC DNA]</scope>
    <source>
        <strain evidence="2 3">JCM 6376</strain>
    </source>
</reference>
<name>A0AAD1HPX6_9MYCO</name>
<dbReference type="PANTHER" id="PTHR43245:SF13">
    <property type="entry name" value="UDP-D-APIOSE_UDP-D-XYLOSE SYNTHASE 2"/>
    <property type="match status" value="1"/>
</dbReference>
<protein>
    <submittedName>
        <fullName evidence="2">UDP-glucose 4-epimerase</fullName>
    </submittedName>
</protein>